<dbReference type="EMBL" id="JAGGKV010000005">
    <property type="protein sequence ID" value="MBP1963202.1"/>
    <property type="molecule type" value="Genomic_DNA"/>
</dbReference>
<feature type="transmembrane region" description="Helical" evidence="7">
    <location>
        <begin position="109"/>
        <end position="129"/>
    </location>
</feature>
<feature type="transmembrane region" description="Helical" evidence="7">
    <location>
        <begin position="12"/>
        <end position="34"/>
    </location>
</feature>
<comment type="caution">
    <text evidence="9">The sequence shown here is derived from an EMBL/GenBank/DDBJ whole genome shotgun (WGS) entry which is preliminary data.</text>
</comment>
<dbReference type="RefSeq" id="WP_167066256.1">
    <property type="nucleotide sequence ID" value="NZ_JAAOZR010000045.1"/>
</dbReference>
<feature type="domain" description="ABC transmembrane type-1" evidence="8">
    <location>
        <begin position="74"/>
        <end position="274"/>
    </location>
</feature>
<dbReference type="SUPFAM" id="SSF161098">
    <property type="entry name" value="MetI-like"/>
    <property type="match status" value="1"/>
</dbReference>
<keyword evidence="3" id="KW-1003">Cell membrane</keyword>
<dbReference type="PANTHER" id="PTHR43744">
    <property type="entry name" value="ABC TRANSPORTER PERMEASE PROTEIN MG189-RELATED-RELATED"/>
    <property type="match status" value="1"/>
</dbReference>
<feature type="transmembrane region" description="Helical" evidence="7">
    <location>
        <begin position="257"/>
        <end position="276"/>
    </location>
</feature>
<protein>
    <submittedName>
        <fullName evidence="9">Aldouronate transport system permease protein</fullName>
    </submittedName>
</protein>
<evidence type="ECO:0000256" key="3">
    <source>
        <dbReference type="ARBA" id="ARBA00022475"/>
    </source>
</evidence>
<dbReference type="CDD" id="cd06261">
    <property type="entry name" value="TM_PBP2"/>
    <property type="match status" value="1"/>
</dbReference>
<keyword evidence="2 7" id="KW-0813">Transport</keyword>
<evidence type="ECO:0000256" key="6">
    <source>
        <dbReference type="ARBA" id="ARBA00023136"/>
    </source>
</evidence>
<keyword evidence="6 7" id="KW-0472">Membrane</keyword>
<evidence type="ECO:0000256" key="7">
    <source>
        <dbReference type="RuleBase" id="RU363032"/>
    </source>
</evidence>
<comment type="subcellular location">
    <subcellularLocation>
        <location evidence="1 7">Cell membrane</location>
        <topology evidence="1 7">Multi-pass membrane protein</topology>
    </subcellularLocation>
</comment>
<feature type="transmembrane region" description="Helical" evidence="7">
    <location>
        <begin position="182"/>
        <end position="204"/>
    </location>
</feature>
<proteinExistence type="inferred from homology"/>
<evidence type="ECO:0000313" key="9">
    <source>
        <dbReference type="EMBL" id="MBP1963202.1"/>
    </source>
</evidence>
<dbReference type="InterPro" id="IPR000515">
    <property type="entry name" value="MetI-like"/>
</dbReference>
<sequence length="291" mass="32587">MKRSFGEHFFDIINAVLLISLSIITIYPLIYVLFASFSDPSFVVQNRGLLFYPHGFTTGAYHLVLKNPNIGTAYLNTLFYVVVGTALNILLTSLGAYGLSRKNVMWKNAIMFLVVFTMFFDGGLISMYMLVNNLGMLDTRWAIIIPSAVSAFNLIVMRTAFQAVPVSLEESARIDGANDWTILFRVVLPLSMPVVAVMILFYGVSHWNAWFSATIYLQTRDLLPLQIILREILIANDTSNMLTGIDTGDKAMIGETIKYATIIISTVPILFLYPFLQKYFVNGVMIGAVKE</sequence>
<keyword evidence="5 7" id="KW-1133">Transmembrane helix</keyword>
<evidence type="ECO:0000256" key="5">
    <source>
        <dbReference type="ARBA" id="ARBA00022989"/>
    </source>
</evidence>
<dbReference type="Proteomes" id="UP001519344">
    <property type="component" value="Unassembled WGS sequence"/>
</dbReference>
<evidence type="ECO:0000259" key="8">
    <source>
        <dbReference type="PROSITE" id="PS50928"/>
    </source>
</evidence>
<dbReference type="Pfam" id="PF00528">
    <property type="entry name" value="BPD_transp_1"/>
    <property type="match status" value="1"/>
</dbReference>
<dbReference type="InterPro" id="IPR035906">
    <property type="entry name" value="MetI-like_sf"/>
</dbReference>
<feature type="transmembrane region" description="Helical" evidence="7">
    <location>
        <begin position="77"/>
        <end position="97"/>
    </location>
</feature>
<evidence type="ECO:0000256" key="4">
    <source>
        <dbReference type="ARBA" id="ARBA00022692"/>
    </source>
</evidence>
<gene>
    <name evidence="9" type="ORF">J2Z65_002418</name>
</gene>
<feature type="transmembrane region" description="Helical" evidence="7">
    <location>
        <begin position="141"/>
        <end position="161"/>
    </location>
</feature>
<keyword evidence="4 7" id="KW-0812">Transmembrane</keyword>
<dbReference type="Gene3D" id="1.10.3720.10">
    <property type="entry name" value="MetI-like"/>
    <property type="match status" value="1"/>
</dbReference>
<dbReference type="PANTHER" id="PTHR43744:SF9">
    <property type="entry name" value="POLYGALACTURONAN_RHAMNOGALACTURONAN TRANSPORT SYSTEM PERMEASE PROTEIN YTCP"/>
    <property type="match status" value="1"/>
</dbReference>
<reference evidence="9 10" key="1">
    <citation type="submission" date="2021-03" db="EMBL/GenBank/DDBJ databases">
        <title>Genomic Encyclopedia of Type Strains, Phase IV (KMG-IV): sequencing the most valuable type-strain genomes for metagenomic binning, comparative biology and taxonomic classification.</title>
        <authorList>
            <person name="Goeker M."/>
        </authorList>
    </citation>
    <scope>NUCLEOTIDE SEQUENCE [LARGE SCALE GENOMIC DNA]</scope>
    <source>
        <strain evidence="9 10">DSM 24950</strain>
    </source>
</reference>
<dbReference type="PROSITE" id="PS50928">
    <property type="entry name" value="ABC_TM1"/>
    <property type="match status" value="1"/>
</dbReference>
<evidence type="ECO:0000256" key="1">
    <source>
        <dbReference type="ARBA" id="ARBA00004651"/>
    </source>
</evidence>
<comment type="similarity">
    <text evidence="7">Belongs to the binding-protein-dependent transport system permease family.</text>
</comment>
<name>A0ABS4HX20_9BACL</name>
<accession>A0ABS4HX20</accession>
<organism evidence="9 10">
    <name type="scientific">Paenibacillus aceris</name>
    <dbReference type="NCBI Taxonomy" id="869555"/>
    <lineage>
        <taxon>Bacteria</taxon>
        <taxon>Bacillati</taxon>
        <taxon>Bacillota</taxon>
        <taxon>Bacilli</taxon>
        <taxon>Bacillales</taxon>
        <taxon>Paenibacillaceae</taxon>
        <taxon>Paenibacillus</taxon>
    </lineage>
</organism>
<evidence type="ECO:0000313" key="10">
    <source>
        <dbReference type="Proteomes" id="UP001519344"/>
    </source>
</evidence>
<keyword evidence="10" id="KW-1185">Reference proteome</keyword>
<evidence type="ECO:0000256" key="2">
    <source>
        <dbReference type="ARBA" id="ARBA00022448"/>
    </source>
</evidence>